<reference evidence="1" key="1">
    <citation type="journal article" date="2014" name="Int. J. Syst. Evol. Microbiol.">
        <title>Complete genome sequence of Corynebacterium casei LMG S-19264T (=DSM 44701T), isolated from a smear-ripened cheese.</title>
        <authorList>
            <consortium name="US DOE Joint Genome Institute (JGI-PGF)"/>
            <person name="Walter F."/>
            <person name="Albersmeier A."/>
            <person name="Kalinowski J."/>
            <person name="Ruckert C."/>
        </authorList>
    </citation>
    <scope>NUCLEOTIDE SEQUENCE</scope>
    <source>
        <strain evidence="1">CGMCC 1.15478</strain>
    </source>
</reference>
<name>A0A916U0V7_9ACTN</name>
<keyword evidence="2" id="KW-1185">Reference proteome</keyword>
<accession>A0A916U0V7</accession>
<proteinExistence type="predicted"/>
<sequence length="71" mass="8233">MEADRIPHLKVLAMREDLVRVGDPAADEIFKKFVAIKASATLPNLHDPRPHLSWWRINRDPVRVAPAWIRQ</sequence>
<gene>
    <name evidence="1" type="ORF">GCM10011410_04470</name>
</gene>
<dbReference type="Proteomes" id="UP000641514">
    <property type="component" value="Unassembled WGS sequence"/>
</dbReference>
<reference evidence="1" key="2">
    <citation type="submission" date="2020-09" db="EMBL/GenBank/DDBJ databases">
        <authorList>
            <person name="Sun Q."/>
            <person name="Zhou Y."/>
        </authorList>
    </citation>
    <scope>NUCLEOTIDE SEQUENCE</scope>
    <source>
        <strain evidence="1">CGMCC 1.15478</strain>
    </source>
</reference>
<evidence type="ECO:0000313" key="2">
    <source>
        <dbReference type="Proteomes" id="UP000641514"/>
    </source>
</evidence>
<comment type="caution">
    <text evidence="1">The sequence shown here is derived from an EMBL/GenBank/DDBJ whole genome shotgun (WGS) entry which is preliminary data.</text>
</comment>
<evidence type="ECO:0000313" key="1">
    <source>
        <dbReference type="EMBL" id="GGC55183.1"/>
    </source>
</evidence>
<dbReference type="AlphaFoldDB" id="A0A916U0V7"/>
<dbReference type="EMBL" id="BMJH01000001">
    <property type="protein sequence ID" value="GGC55183.1"/>
    <property type="molecule type" value="Genomic_DNA"/>
</dbReference>
<protein>
    <submittedName>
        <fullName evidence="1">Uncharacterized protein</fullName>
    </submittedName>
</protein>
<organism evidence="1 2">
    <name type="scientific">Hoyosella rhizosphaerae</name>
    <dbReference type="NCBI Taxonomy" id="1755582"/>
    <lineage>
        <taxon>Bacteria</taxon>
        <taxon>Bacillati</taxon>
        <taxon>Actinomycetota</taxon>
        <taxon>Actinomycetes</taxon>
        <taxon>Mycobacteriales</taxon>
        <taxon>Hoyosellaceae</taxon>
        <taxon>Hoyosella</taxon>
    </lineage>
</organism>